<accession>A0A1F6NXM6</accession>
<keyword evidence="1" id="KW-1133">Transmembrane helix</keyword>
<evidence type="ECO:0000313" key="3">
    <source>
        <dbReference type="Proteomes" id="UP000177907"/>
    </source>
</evidence>
<dbReference type="AlphaFoldDB" id="A0A1F6NXM6"/>
<dbReference type="EMBL" id="MFQZ01000001">
    <property type="protein sequence ID" value="OGH88628.1"/>
    <property type="molecule type" value="Genomic_DNA"/>
</dbReference>
<gene>
    <name evidence="2" type="ORF">A3J93_00850</name>
</gene>
<sequence length="121" mass="13838">MNKVVKNILLLTAVLVLAYFSSYSVGEFYDSFFHIGGYVDMTVLIGLPLAYIFFLIFIFTIFGDKNKYLWILFGLLPAALFEIYFERLHIYFPILIGLVGWGLGAGLNWVITKKFAKASKF</sequence>
<comment type="caution">
    <text evidence="2">The sequence shown here is derived from an EMBL/GenBank/DDBJ whole genome shotgun (WGS) entry which is preliminary data.</text>
</comment>
<keyword evidence="1" id="KW-0812">Transmembrane</keyword>
<name>A0A1F6NXM6_9BACT</name>
<keyword evidence="1" id="KW-0472">Membrane</keyword>
<protein>
    <submittedName>
        <fullName evidence="2">Uncharacterized protein</fullName>
    </submittedName>
</protein>
<evidence type="ECO:0000313" key="2">
    <source>
        <dbReference type="EMBL" id="OGH88628.1"/>
    </source>
</evidence>
<evidence type="ECO:0000256" key="1">
    <source>
        <dbReference type="SAM" id="Phobius"/>
    </source>
</evidence>
<proteinExistence type="predicted"/>
<dbReference type="STRING" id="1798704.A3J93_00850"/>
<feature type="transmembrane region" description="Helical" evidence="1">
    <location>
        <begin position="91"/>
        <end position="111"/>
    </location>
</feature>
<feature type="transmembrane region" description="Helical" evidence="1">
    <location>
        <begin position="68"/>
        <end position="85"/>
    </location>
</feature>
<feature type="transmembrane region" description="Helical" evidence="1">
    <location>
        <begin position="42"/>
        <end position="61"/>
    </location>
</feature>
<dbReference type="Proteomes" id="UP000177907">
    <property type="component" value="Unassembled WGS sequence"/>
</dbReference>
<reference evidence="2 3" key="1">
    <citation type="journal article" date="2016" name="Nat. Commun.">
        <title>Thousands of microbial genomes shed light on interconnected biogeochemical processes in an aquifer system.</title>
        <authorList>
            <person name="Anantharaman K."/>
            <person name="Brown C.T."/>
            <person name="Hug L.A."/>
            <person name="Sharon I."/>
            <person name="Castelle C.J."/>
            <person name="Probst A.J."/>
            <person name="Thomas B.C."/>
            <person name="Singh A."/>
            <person name="Wilkins M.J."/>
            <person name="Karaoz U."/>
            <person name="Brodie E.L."/>
            <person name="Williams K.H."/>
            <person name="Hubbard S.S."/>
            <person name="Banfield J.F."/>
        </authorList>
    </citation>
    <scope>NUCLEOTIDE SEQUENCE [LARGE SCALE GENOMIC DNA]</scope>
</reference>
<organism evidence="2 3">
    <name type="scientific">Candidatus Magasanikbacteria bacterium RIFOXYC2_FULL_42_28</name>
    <dbReference type="NCBI Taxonomy" id="1798704"/>
    <lineage>
        <taxon>Bacteria</taxon>
        <taxon>Candidatus Magasanikiibacteriota</taxon>
    </lineage>
</organism>